<dbReference type="PANTHER" id="PTHR46766">
    <property type="entry name" value="GLUTAMINE-RICH PROTEIN 2"/>
    <property type="match status" value="1"/>
</dbReference>
<dbReference type="SUPFAM" id="SSF140459">
    <property type="entry name" value="PE/PPE dimer-like"/>
    <property type="match status" value="1"/>
</dbReference>
<dbReference type="Pfam" id="PF18878">
    <property type="entry name" value="PPE-PPW"/>
    <property type="match status" value="1"/>
</dbReference>
<evidence type="ECO:0000256" key="2">
    <source>
        <dbReference type="SAM" id="MobiDB-lite"/>
    </source>
</evidence>
<gene>
    <name evidence="5" type="primary">PPE4</name>
    <name evidence="5" type="ORF">MBOT_13710</name>
</gene>
<dbReference type="Gene3D" id="1.20.1260.20">
    <property type="entry name" value="PPE superfamily"/>
    <property type="match status" value="1"/>
</dbReference>
<dbReference type="InterPro" id="IPR043641">
    <property type="entry name" value="PPE-PPW_C"/>
</dbReference>
<sequence>MTVPVWMASPPEVHSALLASGPGAGALLTAAGAWTSLSAEYASAANELTAILGAVQAGAWHGPSAERYVAAHVPYLAWLTQVSADSASMAAQHEAAAAAYAAASAAMPTLAELALNHALHAVLVATNFFGINTIPIALNEADYVRMWIQAATTMATYHAVSGAALASAPRTTPAPPVVKPGEAGGTMAIADHTAAQAQAAQSGASLSLSDLLSAYLNFYEGGFTEIVAFLHNPIGNSQAILSSFLTNPSAALVTFGPFLFFVGYEVVSNILGWPTWGMILSSPFALPLAIGVGINSLQSLLMTLTPALVPVAAPPAALAATAAQQPAMWSIAGLPPTVTSAPLPSTATSIGGVATVGAAPPASAPAFGYLVGGHDPGTGPGPTLIDRRGARAPASSLPATATAATVSAREVRHARRRQRLTMRDYADEFMDMDVDMEAGPGGSPPQQQPASIAASDQGAGAVGFAGSAAKAGVAQAAGLTTLASDDFSDGPTVPMMPGCWGSDTDETGNPADGDKRT</sequence>
<evidence type="ECO:0000259" key="3">
    <source>
        <dbReference type="Pfam" id="PF00823"/>
    </source>
</evidence>
<protein>
    <submittedName>
        <fullName evidence="5">PPE family protein</fullName>
    </submittedName>
</protein>
<feature type="region of interest" description="Disordered" evidence="2">
    <location>
        <begin position="483"/>
        <end position="517"/>
    </location>
</feature>
<feature type="domain" description="PPE" evidence="3">
    <location>
        <begin position="6"/>
        <end position="168"/>
    </location>
</feature>
<accession>A0A7I9XW58</accession>
<dbReference type="RefSeq" id="WP_163755429.1">
    <property type="nucleotide sequence ID" value="NZ_BLKW01000002.1"/>
</dbReference>
<dbReference type="PANTHER" id="PTHR46766:SF1">
    <property type="entry name" value="GLUTAMINE-RICH PROTEIN 2"/>
    <property type="match status" value="1"/>
</dbReference>
<evidence type="ECO:0000256" key="1">
    <source>
        <dbReference type="ARBA" id="ARBA00010652"/>
    </source>
</evidence>
<dbReference type="Proteomes" id="UP000465361">
    <property type="component" value="Unassembled WGS sequence"/>
</dbReference>
<dbReference type="InterPro" id="IPR038332">
    <property type="entry name" value="PPE_sf"/>
</dbReference>
<dbReference type="InterPro" id="IPR000030">
    <property type="entry name" value="PPE_dom"/>
</dbReference>
<dbReference type="EMBL" id="BLKW01000002">
    <property type="protein sequence ID" value="GFG74006.1"/>
    <property type="molecule type" value="Genomic_DNA"/>
</dbReference>
<dbReference type="Pfam" id="PF00823">
    <property type="entry name" value="PPE"/>
    <property type="match status" value="1"/>
</dbReference>
<evidence type="ECO:0000313" key="6">
    <source>
        <dbReference type="Proteomes" id="UP000465361"/>
    </source>
</evidence>
<keyword evidence="6" id="KW-1185">Reference proteome</keyword>
<comment type="caution">
    <text evidence="5">The sequence shown here is derived from an EMBL/GenBank/DDBJ whole genome shotgun (WGS) entry which is preliminary data.</text>
</comment>
<dbReference type="GO" id="GO:0052572">
    <property type="term" value="P:response to host immune response"/>
    <property type="evidence" value="ECO:0007669"/>
    <property type="project" value="TreeGrafter"/>
</dbReference>
<name>A0A7I9XW58_9MYCO</name>
<evidence type="ECO:0000313" key="5">
    <source>
        <dbReference type="EMBL" id="GFG74006.1"/>
    </source>
</evidence>
<organism evidence="5 6">
    <name type="scientific">Mycobacterium botniense</name>
    <dbReference type="NCBI Taxonomy" id="84962"/>
    <lineage>
        <taxon>Bacteria</taxon>
        <taxon>Bacillati</taxon>
        <taxon>Actinomycetota</taxon>
        <taxon>Actinomycetes</taxon>
        <taxon>Mycobacteriales</taxon>
        <taxon>Mycobacteriaceae</taxon>
        <taxon>Mycobacterium</taxon>
    </lineage>
</organism>
<evidence type="ECO:0000259" key="4">
    <source>
        <dbReference type="Pfam" id="PF18878"/>
    </source>
</evidence>
<dbReference type="FunFam" id="1.20.1260.20:FF:000001">
    <property type="entry name" value="PPE family protein PPE41"/>
    <property type="match status" value="1"/>
</dbReference>
<proteinExistence type="inferred from homology"/>
<dbReference type="AlphaFoldDB" id="A0A7I9XW58"/>
<feature type="region of interest" description="Disordered" evidence="2">
    <location>
        <begin position="436"/>
        <end position="455"/>
    </location>
</feature>
<reference evidence="5 6" key="1">
    <citation type="journal article" date="2019" name="Emerg. Microbes Infect.">
        <title>Comprehensive subspecies identification of 175 nontuberculous mycobacteria species based on 7547 genomic profiles.</title>
        <authorList>
            <person name="Matsumoto Y."/>
            <person name="Kinjo T."/>
            <person name="Motooka D."/>
            <person name="Nabeya D."/>
            <person name="Jung N."/>
            <person name="Uechi K."/>
            <person name="Horii T."/>
            <person name="Iida T."/>
            <person name="Fujita J."/>
            <person name="Nakamura S."/>
        </authorList>
    </citation>
    <scope>NUCLEOTIDE SEQUENCE [LARGE SCALE GENOMIC DNA]</scope>
    <source>
        <strain evidence="5 6">JCM 17322</strain>
    </source>
</reference>
<comment type="similarity">
    <text evidence="1">Belongs to the mycobacterial PPE family.</text>
</comment>
<feature type="domain" description="PPE-PPW subfamily C-terminal" evidence="4">
    <location>
        <begin position="453"/>
        <end position="500"/>
    </location>
</feature>